<dbReference type="RefSeq" id="WP_281779472.1">
    <property type="nucleotide sequence ID" value="NZ_AP027041.1"/>
</dbReference>
<dbReference type="Proteomes" id="UP001317822">
    <property type="component" value="Chromosome"/>
</dbReference>
<evidence type="ECO:0000313" key="2">
    <source>
        <dbReference type="EMBL" id="BDU17546.1"/>
    </source>
</evidence>
<evidence type="ECO:0000313" key="3">
    <source>
        <dbReference type="Proteomes" id="UP001317822"/>
    </source>
</evidence>
<feature type="compositionally biased region" description="Basic and acidic residues" evidence="1">
    <location>
        <begin position="101"/>
        <end position="110"/>
    </location>
</feature>
<evidence type="ECO:0000256" key="1">
    <source>
        <dbReference type="SAM" id="MobiDB-lite"/>
    </source>
</evidence>
<sequence length="291" mass="32597">MARIRTIKPEFFRHEALQDLEAENPGSYVMLVFAALWGHCDKAGRFEWKPRSLKLDILPFLPFDMAATLALLARAGLLERYTVDGKDYGVVPSFTTHQRIGGKEAQEKPKYPGMDGEASPVDGEKSGSDGEATGKRSGLQEGKGREEEREEEEEGKEQLPPIPPASGGRSPGKGRSPKITFRAFADECRAAGEKLIPPTDPVFVHATDMGIPVEFVQLAWRAFAHKYRDTDRRQKDWRAHFRSAVRGNWANVWFCRPDGTCELTTVGVQLKRERDAEAERKAQQEVEDQAA</sequence>
<organism evidence="2 3">
    <name type="scientific">Lysobacter auxotrophicus</name>
    <dbReference type="NCBI Taxonomy" id="2992573"/>
    <lineage>
        <taxon>Bacteria</taxon>
        <taxon>Pseudomonadati</taxon>
        <taxon>Pseudomonadota</taxon>
        <taxon>Gammaproteobacteria</taxon>
        <taxon>Lysobacterales</taxon>
        <taxon>Lysobacteraceae</taxon>
        <taxon>Lysobacter</taxon>
    </lineage>
</organism>
<name>A0ABM8DG37_9GAMM</name>
<feature type="compositionally biased region" description="Basic and acidic residues" evidence="1">
    <location>
        <begin position="122"/>
        <end position="134"/>
    </location>
</feature>
<accession>A0ABM8DG37</accession>
<proteinExistence type="predicted"/>
<protein>
    <recommendedName>
        <fullName evidence="4">DnaT DNA-binding domain-containing protein</fullName>
    </recommendedName>
</protein>
<dbReference type="EMBL" id="AP027041">
    <property type="protein sequence ID" value="BDU17546.1"/>
    <property type="molecule type" value="Genomic_DNA"/>
</dbReference>
<reference evidence="2 3" key="1">
    <citation type="journal article" date="2023" name="Int. J. Syst. Evol. Microbiol.">
        <title>Physiological and genomic analyses of cobalamin (vitamin B12)-auxotrophy of Lysobacter auxotrophicus sp. nov., a methionine-auxotrophic chitinolytic bacterium isolated from chitin-treated soil.</title>
        <authorList>
            <person name="Saito A."/>
            <person name="Dohra H."/>
            <person name="Hamada M."/>
            <person name="Moriuchi R."/>
            <person name="Kotsuchibashi Y."/>
            <person name="Mori K."/>
        </authorList>
    </citation>
    <scope>NUCLEOTIDE SEQUENCE [LARGE SCALE GENOMIC DNA]</scope>
    <source>
        <strain evidence="2 3">5-21a</strain>
    </source>
</reference>
<gene>
    <name evidence="2" type="ORF">LA521A_27470</name>
</gene>
<keyword evidence="3" id="KW-1185">Reference proteome</keyword>
<feature type="region of interest" description="Disordered" evidence="1">
    <location>
        <begin position="99"/>
        <end position="177"/>
    </location>
</feature>
<evidence type="ECO:0008006" key="4">
    <source>
        <dbReference type="Google" id="ProtNLM"/>
    </source>
</evidence>
<feature type="compositionally biased region" description="Low complexity" evidence="1">
    <location>
        <begin position="165"/>
        <end position="177"/>
    </location>
</feature>